<comment type="caution">
    <text evidence="2">The sequence shown here is derived from an EMBL/GenBank/DDBJ whole genome shotgun (WGS) entry which is preliminary data.</text>
</comment>
<dbReference type="OMA" id="DACVEWR"/>
<dbReference type="VEuPathDB" id="TriTrypDB:TCSYLVIO_004447"/>
<dbReference type="AlphaFoldDB" id="A0A2V2XCE1"/>
<dbReference type="VEuPathDB" id="TriTrypDB:Tc_MARK_3236"/>
<gene>
    <name evidence="2" type="ORF">C3747_14g63</name>
</gene>
<dbReference type="VEuPathDB" id="TriTrypDB:C4B63_23g238"/>
<accession>A0A2V2XCE1</accession>
<dbReference type="VEuPathDB" id="TriTrypDB:TcCL_NonESM01150"/>
<dbReference type="OrthoDB" id="241787at2759"/>
<name>A0A2V2XCE1_TRYCR</name>
<dbReference type="VEuPathDB" id="TriTrypDB:TcBrA4_0130470"/>
<protein>
    <recommendedName>
        <fullName evidence="1">Trypanosoma Tc-38 (p38) protein domain-containing protein</fullName>
    </recommendedName>
</protein>
<organism evidence="2 3">
    <name type="scientific">Trypanosoma cruzi</name>
    <dbReference type="NCBI Taxonomy" id="5693"/>
    <lineage>
        <taxon>Eukaryota</taxon>
        <taxon>Discoba</taxon>
        <taxon>Euglenozoa</taxon>
        <taxon>Kinetoplastea</taxon>
        <taxon>Metakinetoplastina</taxon>
        <taxon>Trypanosomatida</taxon>
        <taxon>Trypanosomatidae</taxon>
        <taxon>Trypanosoma</taxon>
        <taxon>Schizotrypanum</taxon>
    </lineage>
</organism>
<dbReference type="VEuPathDB" id="TriTrypDB:TcG_00857"/>
<dbReference type="VEuPathDB" id="TriTrypDB:TcCLB.508153.700"/>
<evidence type="ECO:0000259" key="1">
    <source>
        <dbReference type="Pfam" id="PF20054"/>
    </source>
</evidence>
<proteinExistence type="predicted"/>
<evidence type="ECO:0000313" key="2">
    <source>
        <dbReference type="EMBL" id="PWV18185.1"/>
    </source>
</evidence>
<sequence length="308" mass="34702">MSGRLTIFNEPIAPWADAMVHSALLKRASAAVRPMAHVLTSSQVHQLGLSVRPEYLLDAILPEEALWSTMHAGFARAVLVHSERWRKINRRRGDVPVVVDITAPALSARGVALTTSEETLSTLGRIAKEHGYETPFWLTREEIMYFVFSHGRVRTFLNFDASRFPGPLRAGESIPSVEVENDRGEICRVMNVSEFLKRVAPSASGVNRYGLFHCFRQFVPINVLTKRRFSHDVEDALRKCSISFGCWCSVWGTIHDYKKLGFEVLDGPLGVWVFDELDSPMYLTSAFSCTNPKAVFSHVYPNDLIAFR</sequence>
<dbReference type="Pfam" id="PF20054">
    <property type="entry name" value="Tc-38"/>
    <property type="match status" value="1"/>
</dbReference>
<dbReference type="VEuPathDB" id="TriTrypDB:C3747_14g63"/>
<reference evidence="2 3" key="1">
    <citation type="journal article" date="2018" name="Microb. Genom.">
        <title>Expanding an expanded genome: long-read sequencing of Trypanosoma cruzi.</title>
        <authorList>
            <person name="Berna L."/>
            <person name="Rodriguez M."/>
            <person name="Chiribao M.L."/>
            <person name="Parodi-Talice A."/>
            <person name="Pita S."/>
            <person name="Rijo G."/>
            <person name="Alvarez-Valin F."/>
            <person name="Robello C."/>
        </authorList>
    </citation>
    <scope>NUCLEOTIDE SEQUENCE [LARGE SCALE GENOMIC DNA]</scope>
    <source>
        <strain evidence="2 3">TCC</strain>
    </source>
</reference>
<dbReference type="Proteomes" id="UP000246078">
    <property type="component" value="Unassembled WGS sequence"/>
</dbReference>
<dbReference type="InterPro" id="IPR045399">
    <property type="entry name" value="Tc-38"/>
</dbReference>
<feature type="domain" description="Trypanosoma Tc-38 (p38) protein" evidence="1">
    <location>
        <begin position="225"/>
        <end position="293"/>
    </location>
</feature>
<dbReference type="EMBL" id="PRFC01000014">
    <property type="protein sequence ID" value="PWV18185.1"/>
    <property type="molecule type" value="Genomic_DNA"/>
</dbReference>
<dbReference type="VEuPathDB" id="TriTrypDB:TcCLB.506693.20"/>
<dbReference type="VEuPathDB" id="TriTrypDB:BCY84_15286"/>
<evidence type="ECO:0000313" key="3">
    <source>
        <dbReference type="Proteomes" id="UP000246078"/>
    </source>
</evidence>
<dbReference type="VEuPathDB" id="TriTrypDB:TCDM_14272"/>
<dbReference type="VEuPathDB" id="TriTrypDB:ECC02_001785"/>